<feature type="domain" description="Acyl-ACP thioesterase-like C-terminal" evidence="9">
    <location>
        <begin position="159"/>
        <end position="187"/>
    </location>
</feature>
<dbReference type="InterPro" id="IPR049427">
    <property type="entry name" value="Acyl-ACP_TE_C"/>
</dbReference>
<dbReference type="Pfam" id="PF01643">
    <property type="entry name" value="Acyl-ACP_TE"/>
    <property type="match status" value="1"/>
</dbReference>
<dbReference type="Proteomes" id="UP000003422">
    <property type="component" value="Unassembled WGS sequence"/>
</dbReference>
<keyword evidence="11" id="KW-1185">Reference proteome</keyword>
<keyword evidence="3" id="KW-0378">Hydrolase</keyword>
<sequence>MIDYFTEGEFMKKLNFKIDNIGTIDGVLKIEQLSKILLEVSNLESNVADKFMEENNLIWMIYSWTFKLSRNIKIGEDIKVATWVSNISKLRISREFVIEIEGNVIGECRAEFLIIELKSRKAIVAPKELLNYFEIYKKELFKSTRISRSDVNKLVSVSISGSDFDQNKHINNSVYIRWIEEAIYLEMKRHIKF</sequence>
<evidence type="ECO:0000256" key="4">
    <source>
        <dbReference type="ARBA" id="ARBA00022832"/>
    </source>
</evidence>
<evidence type="ECO:0000256" key="2">
    <source>
        <dbReference type="ARBA" id="ARBA00022516"/>
    </source>
</evidence>
<evidence type="ECO:0000256" key="6">
    <source>
        <dbReference type="ARBA" id="ARBA00023098"/>
    </source>
</evidence>
<protein>
    <recommendedName>
        <fullName evidence="12">Acyl-ACP thioesterase</fullName>
    </recommendedName>
</protein>
<evidence type="ECO:0000256" key="3">
    <source>
        <dbReference type="ARBA" id="ARBA00022801"/>
    </source>
</evidence>
<dbReference type="PANTHER" id="PTHR31727">
    <property type="entry name" value="OLEOYL-ACYL CARRIER PROTEIN THIOESTERASE 1, CHLOROPLASTIC"/>
    <property type="match status" value="1"/>
</dbReference>
<dbReference type="STRING" id="997350.HMPREF9129_1834"/>
<evidence type="ECO:0008006" key="12">
    <source>
        <dbReference type="Google" id="ProtNLM"/>
    </source>
</evidence>
<dbReference type="Gene3D" id="3.10.129.10">
    <property type="entry name" value="Hotdog Thioesterase"/>
    <property type="match status" value="1"/>
</dbReference>
<dbReference type="HOGENOM" id="CLU_045466_1_2_9"/>
<reference evidence="10 11" key="1">
    <citation type="submission" date="2011-06" db="EMBL/GenBank/DDBJ databases">
        <authorList>
            <person name="Muzny D."/>
            <person name="Qin X."/>
            <person name="Deng J."/>
            <person name="Jiang H."/>
            <person name="Liu Y."/>
            <person name="Qu J."/>
            <person name="Song X.-Z."/>
            <person name="Zhang L."/>
            <person name="Thornton R."/>
            <person name="Coyle M."/>
            <person name="Francisco L."/>
            <person name="Jackson L."/>
            <person name="Javaid M."/>
            <person name="Korchina V."/>
            <person name="Kovar C."/>
            <person name="Mata R."/>
            <person name="Mathew T."/>
            <person name="Ngo R."/>
            <person name="Nguyen L."/>
            <person name="Nguyen N."/>
            <person name="Okwuonu G."/>
            <person name="Ongeri F."/>
            <person name="Pham C."/>
            <person name="Simmons D."/>
            <person name="Wilczek-Boney K."/>
            <person name="Hale W."/>
            <person name="Jakkamsetti A."/>
            <person name="Pham P."/>
            <person name="Ruth R."/>
            <person name="San Lucas F."/>
            <person name="Warren J."/>
            <person name="Zhang J."/>
            <person name="Zhao Z."/>
            <person name="Zhou C."/>
            <person name="Zhu D."/>
            <person name="Lee S."/>
            <person name="Bess C."/>
            <person name="Blankenburg K."/>
            <person name="Forbes L."/>
            <person name="Fu Q."/>
            <person name="Gubbala S."/>
            <person name="Hirani K."/>
            <person name="Jayaseelan J.C."/>
            <person name="Lara F."/>
            <person name="Munidasa M."/>
            <person name="Palculict T."/>
            <person name="Patil S."/>
            <person name="Pu L.-L."/>
            <person name="Saada N."/>
            <person name="Tang L."/>
            <person name="Weissenberger G."/>
            <person name="Zhu Y."/>
            <person name="Hemphill L."/>
            <person name="Shang Y."/>
            <person name="Youmans B."/>
            <person name="Ayvaz T."/>
            <person name="Ross M."/>
            <person name="Santibanez J."/>
            <person name="Aqrawi P."/>
            <person name="Gross S."/>
            <person name="Joshi V."/>
            <person name="Fowler G."/>
            <person name="Nazareth L."/>
            <person name="Reid J."/>
            <person name="Worley K."/>
            <person name="Petrosino J."/>
            <person name="Highlander S."/>
            <person name="Gibbs R."/>
        </authorList>
    </citation>
    <scope>NUCLEOTIDE SEQUENCE [LARGE SCALE GENOMIC DNA]</scope>
    <source>
        <strain evidence="10 11">ATCC 29427</strain>
    </source>
</reference>
<feature type="non-terminal residue" evidence="10">
    <location>
        <position position="193"/>
    </location>
</feature>
<keyword evidence="7" id="KW-0275">Fatty acid biosynthesis</keyword>
<dbReference type="PANTHER" id="PTHR31727:SF6">
    <property type="entry name" value="OLEOYL-ACYL CARRIER PROTEIN THIOESTERASE 1, CHLOROPLASTIC"/>
    <property type="match status" value="1"/>
</dbReference>
<dbReference type="InterPro" id="IPR029069">
    <property type="entry name" value="HotDog_dom_sf"/>
</dbReference>
<comment type="caution">
    <text evidence="10">The sequence shown here is derived from an EMBL/GenBank/DDBJ whole genome shotgun (WGS) entry which is preliminary data.</text>
</comment>
<dbReference type="Pfam" id="PF20791">
    <property type="entry name" value="Acyl-ACP_TE_C"/>
    <property type="match status" value="1"/>
</dbReference>
<dbReference type="eggNOG" id="COG3884">
    <property type="taxonomic scope" value="Bacteria"/>
</dbReference>
<organism evidence="10 11">
    <name type="scientific">Peptoniphilus indolicus ATCC 29427</name>
    <dbReference type="NCBI Taxonomy" id="997350"/>
    <lineage>
        <taxon>Bacteria</taxon>
        <taxon>Bacillati</taxon>
        <taxon>Bacillota</taxon>
        <taxon>Tissierellia</taxon>
        <taxon>Tissierellales</taxon>
        <taxon>Peptoniphilaceae</taxon>
        <taxon>Peptoniphilus</taxon>
    </lineage>
</organism>
<accession>G4D604</accession>
<name>G4D604_9FIRM</name>
<dbReference type="InterPro" id="IPR002864">
    <property type="entry name" value="Acyl-ACP_thioesterase_NHD"/>
</dbReference>
<keyword evidence="5" id="KW-0809">Transit peptide</keyword>
<evidence type="ECO:0000259" key="9">
    <source>
        <dbReference type="Pfam" id="PF20791"/>
    </source>
</evidence>
<feature type="domain" description="Acyl-ACP thioesterase N-terminal hotdog" evidence="8">
    <location>
        <begin position="10"/>
        <end position="131"/>
    </location>
</feature>
<gene>
    <name evidence="10" type="ORF">HMPREF9129_1834</name>
</gene>
<evidence type="ECO:0000313" key="11">
    <source>
        <dbReference type="Proteomes" id="UP000003422"/>
    </source>
</evidence>
<dbReference type="GO" id="GO:0000036">
    <property type="term" value="F:acyl carrier activity"/>
    <property type="evidence" value="ECO:0007669"/>
    <property type="project" value="TreeGrafter"/>
</dbReference>
<dbReference type="AlphaFoldDB" id="G4D604"/>
<evidence type="ECO:0000259" key="8">
    <source>
        <dbReference type="Pfam" id="PF01643"/>
    </source>
</evidence>
<dbReference type="InterPro" id="IPR045023">
    <property type="entry name" value="FATA/B"/>
</dbReference>
<keyword evidence="2" id="KW-0444">Lipid biosynthesis</keyword>
<evidence type="ECO:0000313" key="10">
    <source>
        <dbReference type="EMBL" id="EGY77474.1"/>
    </source>
</evidence>
<evidence type="ECO:0000256" key="1">
    <source>
        <dbReference type="ARBA" id="ARBA00006500"/>
    </source>
</evidence>
<evidence type="ECO:0000256" key="7">
    <source>
        <dbReference type="ARBA" id="ARBA00023160"/>
    </source>
</evidence>
<keyword evidence="6" id="KW-0443">Lipid metabolism</keyword>
<keyword evidence="4" id="KW-0276">Fatty acid metabolism</keyword>
<dbReference type="SUPFAM" id="SSF54637">
    <property type="entry name" value="Thioesterase/thiol ester dehydrase-isomerase"/>
    <property type="match status" value="2"/>
</dbReference>
<evidence type="ECO:0000256" key="5">
    <source>
        <dbReference type="ARBA" id="ARBA00022946"/>
    </source>
</evidence>
<dbReference type="GO" id="GO:0016297">
    <property type="term" value="F:fatty acyl-[ACP] hydrolase activity"/>
    <property type="evidence" value="ECO:0007669"/>
    <property type="project" value="InterPro"/>
</dbReference>
<proteinExistence type="inferred from homology"/>
<comment type="similarity">
    <text evidence="1">Belongs to the acyl-ACP thioesterase family.</text>
</comment>
<dbReference type="EMBL" id="AGBB01000184">
    <property type="protein sequence ID" value="EGY77474.1"/>
    <property type="molecule type" value="Genomic_DNA"/>
</dbReference>